<name>A0ACC3S878_9PEZI</name>
<keyword evidence="2" id="KW-1185">Reference proteome</keyword>
<evidence type="ECO:0000313" key="2">
    <source>
        <dbReference type="Proteomes" id="UP001320706"/>
    </source>
</evidence>
<accession>A0ACC3S878</accession>
<sequence>MKQKSHTFMPPAAERGWYPQALQSRAEVNGETFTLTPQVSSQSSNVSRRPPPNPSHDPHDVYETYTTSLQQRQQQAQSYHRQQDLFSRPSSSSGSAPHTLRRTPRFDSPREPQPRRSASLDSLDRAEEETADSPPASSHRRATSAYPHGRTPHPRLRISRRTASAIRYTLEEALRTPNPFTPDLVEENAQMSDPGGGGVGRASNGRSQAAPGPVPVAQSSPAGLRTPRDIMKEREAREERKRAERAEQARRQQEEEKRRSAERRAANGVAGTSNTRGDRRSQAGQGATTTTREGDRLSSGGRMSSGGQPIDPSLVVPPVEEPRIPQPTSRVRASTVSQEGTRAATQPISARRTQPTTSGLRQSSAPATAAGTSAGQSQRDGGGESAQEQRSNVSSFPHAFERWEQLSSHWEGLTSYWLRKLETHQEEIARTVPSASAMSRQITDLSAAGANLFHAVVELQRLRASSERKFQRWFFEHKADQERAQEIHGELEKMLQLERQARKDAEKERTHGESEVQNAKRMVSEVRRELNISKEEARRAWEELGRREQEERDRTTSLREGMPTIVGGVQVVPMHASAGVSRQGSESQRPATREGAQYQVPSSAARSQPEYYEEQPSPTDTDPFTETSRAGPALHHEPGVQSLATGTYQPYPLGSTPATTSGSVQTAIPPSQQRQSAAPSQPSRVAPSPAAIAAQQAMQPSTAAAHQQHQAAFYQQPPAQTFLHSPHSSVSTSAHPSAPSTQFSAPPAHSAPLGSAAAQAAQDPSDLRSEPSYISSEGETEYEIDAAGNVRRDAQGRPIVFRPVPVSSGTGRRGTARSEESDEYDVEADVERERELARRYGVGASAGVGYPATGAQGQLQTAQPQQAQVQQGYSYVAPAPEPPTSEAPDYEGSGFGGWEAVQTRHHHPTRLSDVLEEDERSRTTAE</sequence>
<organism evidence="1 2">
    <name type="scientific">Zalaria obscura</name>
    <dbReference type="NCBI Taxonomy" id="2024903"/>
    <lineage>
        <taxon>Eukaryota</taxon>
        <taxon>Fungi</taxon>
        <taxon>Dikarya</taxon>
        <taxon>Ascomycota</taxon>
        <taxon>Pezizomycotina</taxon>
        <taxon>Dothideomycetes</taxon>
        <taxon>Dothideomycetidae</taxon>
        <taxon>Dothideales</taxon>
        <taxon>Zalariaceae</taxon>
        <taxon>Zalaria</taxon>
    </lineage>
</organism>
<dbReference type="Proteomes" id="UP001320706">
    <property type="component" value="Unassembled WGS sequence"/>
</dbReference>
<proteinExistence type="predicted"/>
<comment type="caution">
    <text evidence="1">The sequence shown here is derived from an EMBL/GenBank/DDBJ whole genome shotgun (WGS) entry which is preliminary data.</text>
</comment>
<protein>
    <submittedName>
        <fullName evidence="1">Uncharacterized protein</fullName>
    </submittedName>
</protein>
<evidence type="ECO:0000313" key="1">
    <source>
        <dbReference type="EMBL" id="KAK8201999.1"/>
    </source>
</evidence>
<dbReference type="EMBL" id="JAMKPW020000033">
    <property type="protein sequence ID" value="KAK8201999.1"/>
    <property type="molecule type" value="Genomic_DNA"/>
</dbReference>
<gene>
    <name evidence="1" type="ORF">M8818_005524</name>
</gene>
<reference evidence="1" key="1">
    <citation type="submission" date="2024-02" db="EMBL/GenBank/DDBJ databases">
        <title>Metagenome Assembled Genome of Zalaria obscura JY119.</title>
        <authorList>
            <person name="Vighnesh L."/>
            <person name="Jagadeeshwari U."/>
            <person name="Venkata Ramana C."/>
            <person name="Sasikala C."/>
        </authorList>
    </citation>
    <scope>NUCLEOTIDE SEQUENCE</scope>
    <source>
        <strain evidence="1">JY119</strain>
    </source>
</reference>